<sequence length="234" mass="26986">MGTMKILILLLLSALLLVTEITAQHLKQRRDLTEHERTEHHRFDDVEKWARVFEDTARDEWQMPNEVIETIGIAKGTVIADIGSATGYFPVRFARVATEGQVYGIDIESNLVDYLNARTAREKLPNLKSILGDPDDPKIPERVDLVFICDTYHHIHKRGKYFENLKKYMQPEGRLVIVDFRKGDLPVGPKDEMKLAEEEVVRELTAVGYRLQPNSAQLPYQYLLVFDLNVNRPE</sequence>
<dbReference type="InterPro" id="IPR029063">
    <property type="entry name" value="SAM-dependent_MTases_sf"/>
</dbReference>
<dbReference type="PANTHER" id="PTHR43861">
    <property type="entry name" value="TRANS-ACONITATE 2-METHYLTRANSFERASE-RELATED"/>
    <property type="match status" value="1"/>
</dbReference>
<gene>
    <name evidence="2" type="ORF">METZ01_LOCUS238394</name>
</gene>
<organism evidence="2">
    <name type="scientific">marine metagenome</name>
    <dbReference type="NCBI Taxonomy" id="408172"/>
    <lineage>
        <taxon>unclassified sequences</taxon>
        <taxon>metagenomes</taxon>
        <taxon>ecological metagenomes</taxon>
    </lineage>
</organism>
<dbReference type="InterPro" id="IPR025714">
    <property type="entry name" value="Methyltranfer_dom"/>
</dbReference>
<dbReference type="EMBL" id="UINC01060728">
    <property type="protein sequence ID" value="SVB85540.1"/>
    <property type="molecule type" value="Genomic_DNA"/>
</dbReference>
<dbReference type="Gene3D" id="3.40.50.150">
    <property type="entry name" value="Vaccinia Virus protein VP39"/>
    <property type="match status" value="1"/>
</dbReference>
<dbReference type="SUPFAM" id="SSF53335">
    <property type="entry name" value="S-adenosyl-L-methionine-dependent methyltransferases"/>
    <property type="match status" value="1"/>
</dbReference>
<dbReference type="Pfam" id="PF13847">
    <property type="entry name" value="Methyltransf_31"/>
    <property type="match status" value="1"/>
</dbReference>
<evidence type="ECO:0000259" key="1">
    <source>
        <dbReference type="Pfam" id="PF13847"/>
    </source>
</evidence>
<dbReference type="AlphaFoldDB" id="A0A382HE34"/>
<dbReference type="CDD" id="cd02440">
    <property type="entry name" value="AdoMet_MTases"/>
    <property type="match status" value="1"/>
</dbReference>
<evidence type="ECO:0000313" key="2">
    <source>
        <dbReference type="EMBL" id="SVB85540.1"/>
    </source>
</evidence>
<reference evidence="2" key="1">
    <citation type="submission" date="2018-05" db="EMBL/GenBank/DDBJ databases">
        <authorList>
            <person name="Lanie J.A."/>
            <person name="Ng W.-L."/>
            <person name="Kazmierczak K.M."/>
            <person name="Andrzejewski T.M."/>
            <person name="Davidsen T.M."/>
            <person name="Wayne K.J."/>
            <person name="Tettelin H."/>
            <person name="Glass J.I."/>
            <person name="Rusch D."/>
            <person name="Podicherti R."/>
            <person name="Tsui H.-C.T."/>
            <person name="Winkler M.E."/>
        </authorList>
    </citation>
    <scope>NUCLEOTIDE SEQUENCE</scope>
</reference>
<name>A0A382HE34_9ZZZZ</name>
<accession>A0A382HE34</accession>
<feature type="domain" description="Methyltransferase" evidence="1">
    <location>
        <begin position="75"/>
        <end position="194"/>
    </location>
</feature>
<protein>
    <recommendedName>
        <fullName evidence="1">Methyltransferase domain-containing protein</fullName>
    </recommendedName>
</protein>
<proteinExistence type="predicted"/>